<dbReference type="Proteomes" id="UP000186308">
    <property type="component" value="Unassembled WGS sequence"/>
</dbReference>
<evidence type="ECO:0000313" key="3">
    <source>
        <dbReference type="EMBL" id="SIR46334.1"/>
    </source>
</evidence>
<organism evidence="3 4">
    <name type="scientific">Acidiphilium rubrum</name>
    <dbReference type="NCBI Taxonomy" id="526"/>
    <lineage>
        <taxon>Bacteria</taxon>
        <taxon>Pseudomonadati</taxon>
        <taxon>Pseudomonadota</taxon>
        <taxon>Alphaproteobacteria</taxon>
        <taxon>Acetobacterales</taxon>
        <taxon>Acidocellaceae</taxon>
        <taxon>Acidiphilium</taxon>
    </lineage>
</organism>
<dbReference type="GO" id="GO:0009228">
    <property type="term" value="P:thiamine biosynthetic process"/>
    <property type="evidence" value="ECO:0007669"/>
    <property type="project" value="InterPro"/>
</dbReference>
<dbReference type="SUPFAM" id="SSF53850">
    <property type="entry name" value="Periplasmic binding protein-like II"/>
    <property type="match status" value="1"/>
</dbReference>
<accession>A0A8G2CNK9</accession>
<gene>
    <name evidence="3" type="ORF">SAMN05421828_13510</name>
</gene>
<dbReference type="PANTHER" id="PTHR31528">
    <property type="entry name" value="4-AMINO-5-HYDROXYMETHYL-2-METHYLPYRIMIDINE PHOSPHATE SYNTHASE THI11-RELATED"/>
    <property type="match status" value="1"/>
</dbReference>
<keyword evidence="1" id="KW-0732">Signal</keyword>
<feature type="signal peptide" evidence="1">
    <location>
        <begin position="1"/>
        <end position="24"/>
    </location>
</feature>
<comment type="caution">
    <text evidence="3">The sequence shown here is derived from an EMBL/GenBank/DDBJ whole genome shotgun (WGS) entry which is preliminary data.</text>
</comment>
<dbReference type="RefSeq" id="WP_035227958.1">
    <property type="nucleotide sequence ID" value="NZ_FTNE01000035.1"/>
</dbReference>
<dbReference type="Pfam" id="PF09084">
    <property type="entry name" value="NMT1"/>
    <property type="match status" value="1"/>
</dbReference>
<proteinExistence type="predicted"/>
<feature type="chain" id="PRO_5034625858" evidence="1">
    <location>
        <begin position="25"/>
        <end position="320"/>
    </location>
</feature>
<dbReference type="InterPro" id="IPR015168">
    <property type="entry name" value="SsuA/THI5"/>
</dbReference>
<reference evidence="3 4" key="1">
    <citation type="submission" date="2017-01" db="EMBL/GenBank/DDBJ databases">
        <authorList>
            <person name="Varghese N."/>
            <person name="Submissions S."/>
        </authorList>
    </citation>
    <scope>NUCLEOTIDE SEQUENCE [LARGE SCALE GENOMIC DNA]</scope>
    <source>
        <strain evidence="3 4">ATCC 35905</strain>
    </source>
</reference>
<dbReference type="PANTHER" id="PTHR31528:SF15">
    <property type="entry name" value="RIBOFLAVIN-BINDING PROTEIN RIBY"/>
    <property type="match status" value="1"/>
</dbReference>
<protein>
    <submittedName>
        <fullName evidence="3">NitT/TauT family transport system substrate-binding protein</fullName>
    </submittedName>
</protein>
<keyword evidence="4" id="KW-1185">Reference proteome</keyword>
<sequence length="320" mass="33183">MKRALAQTLGALCLAGTLLSPAQAASPQKVVIYQAFQSLLYLPLYVAIDQGIFAKHGLAIDKVTAGSGAAAVAAVIGGNATFSLQDPMTAILANLKGASMTNVALVVNGAPVWVVVPKGSNITSIAGLAGKPIATAIPPSTSTYLLQRLLKRDKSTATLDTVQIGTELAPTMAGRAAAAAAAVYEPQLDEGLAAGDKIIYAFTKHYPGGYAFSTIDMLKATGVKDPAMVKAFVASLAEAEHLMHTNPKTPLEVAEKEFPTLPAPVLKSAVARMVSEDVYPANPTISPKAFENALALQIFIGNIKPGQVTFKDAVEPAFAK</sequence>
<feature type="domain" description="SsuA/THI5-like" evidence="2">
    <location>
        <begin position="42"/>
        <end position="248"/>
    </location>
</feature>
<name>A0A8G2CNK9_ACIRU</name>
<evidence type="ECO:0000313" key="4">
    <source>
        <dbReference type="Proteomes" id="UP000186308"/>
    </source>
</evidence>
<evidence type="ECO:0000259" key="2">
    <source>
        <dbReference type="Pfam" id="PF09084"/>
    </source>
</evidence>
<dbReference type="EMBL" id="FTNE01000035">
    <property type="protein sequence ID" value="SIR46334.1"/>
    <property type="molecule type" value="Genomic_DNA"/>
</dbReference>
<dbReference type="Gene3D" id="3.40.190.10">
    <property type="entry name" value="Periplasmic binding protein-like II"/>
    <property type="match status" value="2"/>
</dbReference>
<dbReference type="InterPro" id="IPR027939">
    <property type="entry name" value="NMT1/THI5"/>
</dbReference>
<evidence type="ECO:0000256" key="1">
    <source>
        <dbReference type="SAM" id="SignalP"/>
    </source>
</evidence>
<dbReference type="AlphaFoldDB" id="A0A8G2CNK9"/>